<reference evidence="1 2" key="1">
    <citation type="submission" date="2020-06" db="EMBL/GenBank/DDBJ databases">
        <title>Interaction of electrochemicaly active bacteria, Geobacter bremensis R4 on different carbon anode.</title>
        <authorList>
            <person name="Meng L."/>
            <person name="Yoshida N."/>
        </authorList>
    </citation>
    <scope>NUCLEOTIDE SEQUENCE [LARGE SCALE GENOMIC DNA]</scope>
    <source>
        <strain evidence="1 2">R4</strain>
    </source>
</reference>
<keyword evidence="2" id="KW-1185">Reference proteome</keyword>
<evidence type="ECO:0000313" key="2">
    <source>
        <dbReference type="Proteomes" id="UP000515472"/>
    </source>
</evidence>
<dbReference type="AlphaFoldDB" id="A0A7R7FRX3"/>
<dbReference type="EMBL" id="AP023213">
    <property type="protein sequence ID" value="BCO11191.1"/>
    <property type="molecule type" value="Genomic_DNA"/>
</dbReference>
<gene>
    <name evidence="1" type="ORF">GEOBRER4_n0591</name>
</gene>
<sequence>MAGGGGKARCSRGNVYASVQTRGLALLLRFYVEREGVLQWRKMSG</sequence>
<dbReference type="Proteomes" id="UP000515472">
    <property type="component" value="Chromosome"/>
</dbReference>
<evidence type="ECO:0000313" key="1">
    <source>
        <dbReference type="EMBL" id="BCO11191.1"/>
    </source>
</evidence>
<proteinExistence type="predicted"/>
<name>A0A7R7FRX3_9BACT</name>
<protein>
    <submittedName>
        <fullName evidence="1">Uncharacterized protein</fullName>
    </submittedName>
</protein>
<organism evidence="1 2">
    <name type="scientific">Citrifermentans bremense</name>
    <dbReference type="NCBI Taxonomy" id="60035"/>
    <lineage>
        <taxon>Bacteria</taxon>
        <taxon>Pseudomonadati</taxon>
        <taxon>Thermodesulfobacteriota</taxon>
        <taxon>Desulfuromonadia</taxon>
        <taxon>Geobacterales</taxon>
        <taxon>Geobacteraceae</taxon>
        <taxon>Citrifermentans</taxon>
    </lineage>
</organism>
<accession>A0A7R7FRX3</accession>